<evidence type="ECO:0008006" key="4">
    <source>
        <dbReference type="Google" id="ProtNLM"/>
    </source>
</evidence>
<dbReference type="Proteomes" id="UP000063789">
    <property type="component" value="Chromosome"/>
</dbReference>
<evidence type="ECO:0000256" key="1">
    <source>
        <dbReference type="SAM" id="Phobius"/>
    </source>
</evidence>
<proteinExistence type="predicted"/>
<organism evidence="2 3">
    <name type="scientific">Gordonia phthalatica</name>
    <dbReference type="NCBI Taxonomy" id="1136941"/>
    <lineage>
        <taxon>Bacteria</taxon>
        <taxon>Bacillati</taxon>
        <taxon>Actinomycetota</taxon>
        <taxon>Actinomycetes</taxon>
        <taxon>Mycobacteriales</taxon>
        <taxon>Gordoniaceae</taxon>
        <taxon>Gordonia</taxon>
    </lineage>
</organism>
<accession>A0A0N9NEP9</accession>
<protein>
    <recommendedName>
        <fullName evidence="4">DUF4190 domain-containing protein</fullName>
    </recommendedName>
</protein>
<evidence type="ECO:0000313" key="2">
    <source>
        <dbReference type="EMBL" id="ALG84061.1"/>
    </source>
</evidence>
<evidence type="ECO:0000313" key="3">
    <source>
        <dbReference type="Proteomes" id="UP000063789"/>
    </source>
</evidence>
<dbReference type="AlphaFoldDB" id="A0A0N9NEP9"/>
<reference evidence="3" key="1">
    <citation type="submission" date="2015-06" db="EMBL/GenBank/DDBJ databases">
        <title>Complete genome sequence and metabolic analysis of phthalate degradation pathway in Gordonia sp. QH-11.</title>
        <authorList>
            <person name="Jin D."/>
            <person name="Kong X."/>
            <person name="Bai Z."/>
        </authorList>
    </citation>
    <scope>NUCLEOTIDE SEQUENCE [LARGE SCALE GENOMIC DNA]</scope>
    <source>
        <strain evidence="3">QH-11</strain>
    </source>
</reference>
<gene>
    <name evidence="2" type="ORF">ACH46_05505</name>
</gene>
<dbReference type="KEGG" id="goq:ACH46_05505"/>
<feature type="transmembrane region" description="Helical" evidence="1">
    <location>
        <begin position="70"/>
        <end position="88"/>
    </location>
</feature>
<keyword evidence="1" id="KW-1133">Transmembrane helix</keyword>
<feature type="transmembrane region" description="Helical" evidence="1">
    <location>
        <begin position="20"/>
        <end position="50"/>
    </location>
</feature>
<dbReference type="EMBL" id="CP011853">
    <property type="protein sequence ID" value="ALG84061.1"/>
    <property type="molecule type" value="Genomic_DNA"/>
</dbReference>
<keyword evidence="3" id="KW-1185">Reference proteome</keyword>
<keyword evidence="1" id="KW-0472">Membrane</keyword>
<reference evidence="2 3" key="2">
    <citation type="journal article" date="2017" name="Int. J. Syst. Evol. Microbiol.">
        <title>Gordonia phthalatica sp. nov., a di-n-butyl phthalate-degrading bacterium isolated from activated sludge.</title>
        <authorList>
            <person name="Jin D."/>
            <person name="Kong X."/>
            <person name="Jia M."/>
            <person name="Yu X."/>
            <person name="Wang X."/>
            <person name="Zhuang X."/>
            <person name="Deng Y."/>
            <person name="Bai Z."/>
        </authorList>
    </citation>
    <scope>NUCLEOTIDE SEQUENCE [LARGE SCALE GENOMIC DNA]</scope>
    <source>
        <strain evidence="2 3">QH-11</strain>
    </source>
</reference>
<dbReference type="RefSeq" id="WP_062392031.1">
    <property type="nucleotide sequence ID" value="NZ_CP011853.1"/>
</dbReference>
<sequence length="98" mass="10495">MLDDSQIPTDRLDPLRPDQLANWSVGTAILSTILPFFWILLAVAAVALAVRAHYLLSAGVAEARRFSGGIRATLGAVIGAVALAWRSSDYLISDLMTV</sequence>
<keyword evidence="1" id="KW-0812">Transmembrane</keyword>
<name>A0A0N9NEP9_9ACTN</name>